<accession>A0ABQ2KS04</accession>
<dbReference type="RefSeq" id="WP_188718797.1">
    <property type="nucleotide sequence ID" value="NZ_BAABBD010000004.1"/>
</dbReference>
<keyword evidence="3" id="KW-0949">S-adenosyl-L-methionine</keyword>
<evidence type="ECO:0000256" key="3">
    <source>
        <dbReference type="ARBA" id="ARBA00022691"/>
    </source>
</evidence>
<evidence type="ECO:0000256" key="2">
    <source>
        <dbReference type="ARBA" id="ARBA00022679"/>
    </source>
</evidence>
<keyword evidence="6" id="KW-1185">Reference proteome</keyword>
<organism evidence="5 6">
    <name type="scientific">Agrococcus terreus</name>
    <dbReference type="NCBI Taxonomy" id="574649"/>
    <lineage>
        <taxon>Bacteria</taxon>
        <taxon>Bacillati</taxon>
        <taxon>Actinomycetota</taxon>
        <taxon>Actinomycetes</taxon>
        <taxon>Micrococcales</taxon>
        <taxon>Microbacteriaceae</taxon>
        <taxon>Agrococcus</taxon>
    </lineage>
</organism>
<dbReference type="PANTHER" id="PTHR43464">
    <property type="entry name" value="METHYLTRANSFERASE"/>
    <property type="match status" value="1"/>
</dbReference>
<protein>
    <submittedName>
        <fullName evidence="5">Methyltransferase type 12</fullName>
    </submittedName>
</protein>
<dbReference type="Pfam" id="PF13649">
    <property type="entry name" value="Methyltransf_25"/>
    <property type="match status" value="1"/>
</dbReference>
<evidence type="ECO:0000256" key="1">
    <source>
        <dbReference type="ARBA" id="ARBA00022603"/>
    </source>
</evidence>
<dbReference type="Proteomes" id="UP000626982">
    <property type="component" value="Unassembled WGS sequence"/>
</dbReference>
<dbReference type="EMBL" id="BMLM01000002">
    <property type="protein sequence ID" value="GGN89814.1"/>
    <property type="molecule type" value="Genomic_DNA"/>
</dbReference>
<evidence type="ECO:0000313" key="5">
    <source>
        <dbReference type="EMBL" id="GGN89814.1"/>
    </source>
</evidence>
<dbReference type="GO" id="GO:0032259">
    <property type="term" value="P:methylation"/>
    <property type="evidence" value="ECO:0007669"/>
    <property type="project" value="UniProtKB-KW"/>
</dbReference>
<feature type="domain" description="Methyltransferase" evidence="4">
    <location>
        <begin position="24"/>
        <end position="126"/>
    </location>
</feature>
<keyword evidence="2" id="KW-0808">Transferase</keyword>
<dbReference type="Gene3D" id="3.40.50.150">
    <property type="entry name" value="Vaccinia Virus protein VP39"/>
    <property type="match status" value="1"/>
</dbReference>
<dbReference type="SUPFAM" id="SSF53335">
    <property type="entry name" value="S-adenosyl-L-methionine-dependent methyltransferases"/>
    <property type="match status" value="1"/>
</dbReference>
<sequence>MAATLSPRLAAALAALPLERGMRVLEVGCGPGALARAIAERVGAGEPGGGAVLGVDRSPAAIAAAERSCDVPGVRFRVAAAETLRLPRGEAPYDLVVAIRVGALDGRHPELEAQALAHLAAATVPGAQLWTDGGDPLVAVPLER</sequence>
<evidence type="ECO:0000259" key="4">
    <source>
        <dbReference type="Pfam" id="PF13649"/>
    </source>
</evidence>
<proteinExistence type="predicted"/>
<keyword evidence="1 5" id="KW-0489">Methyltransferase</keyword>
<dbReference type="GO" id="GO:0008168">
    <property type="term" value="F:methyltransferase activity"/>
    <property type="evidence" value="ECO:0007669"/>
    <property type="project" value="UniProtKB-KW"/>
</dbReference>
<name>A0ABQ2KS04_9MICO</name>
<comment type="caution">
    <text evidence="5">The sequence shown here is derived from an EMBL/GenBank/DDBJ whole genome shotgun (WGS) entry which is preliminary data.</text>
</comment>
<reference evidence="6" key="1">
    <citation type="journal article" date="2019" name="Int. J. Syst. Evol. Microbiol.">
        <title>The Global Catalogue of Microorganisms (GCM) 10K type strain sequencing project: providing services to taxonomists for standard genome sequencing and annotation.</title>
        <authorList>
            <consortium name="The Broad Institute Genomics Platform"/>
            <consortium name="The Broad Institute Genome Sequencing Center for Infectious Disease"/>
            <person name="Wu L."/>
            <person name="Ma J."/>
        </authorList>
    </citation>
    <scope>NUCLEOTIDE SEQUENCE [LARGE SCALE GENOMIC DNA]</scope>
    <source>
        <strain evidence="6">CGMCC 1.6960</strain>
    </source>
</reference>
<evidence type="ECO:0000313" key="6">
    <source>
        <dbReference type="Proteomes" id="UP000626982"/>
    </source>
</evidence>
<dbReference type="CDD" id="cd02440">
    <property type="entry name" value="AdoMet_MTases"/>
    <property type="match status" value="1"/>
</dbReference>
<dbReference type="PANTHER" id="PTHR43464:SF19">
    <property type="entry name" value="UBIQUINONE BIOSYNTHESIS O-METHYLTRANSFERASE, MITOCHONDRIAL"/>
    <property type="match status" value="1"/>
</dbReference>
<dbReference type="InterPro" id="IPR041698">
    <property type="entry name" value="Methyltransf_25"/>
</dbReference>
<gene>
    <name evidence="5" type="ORF">GCM10010968_26860</name>
</gene>
<dbReference type="InterPro" id="IPR029063">
    <property type="entry name" value="SAM-dependent_MTases_sf"/>
</dbReference>